<feature type="transmembrane region" description="Helical" evidence="1">
    <location>
        <begin position="6"/>
        <end position="23"/>
    </location>
</feature>
<keyword evidence="3" id="KW-1185">Reference proteome</keyword>
<evidence type="ECO:0000256" key="1">
    <source>
        <dbReference type="SAM" id="Phobius"/>
    </source>
</evidence>
<dbReference type="RefSeq" id="WP_039678392.1">
    <property type="nucleotide sequence ID" value="NZ_JAWGXO010000003.1"/>
</dbReference>
<keyword evidence="1" id="KW-1133">Transmembrane helix</keyword>
<comment type="caution">
    <text evidence="2">The sequence shown here is derived from an EMBL/GenBank/DDBJ whole genome shotgun (WGS) entry which is preliminary data.</text>
</comment>
<organism evidence="2 3">
    <name type="scientific">Terrisporobacter othiniensis</name>
    <dbReference type="NCBI Taxonomy" id="1577792"/>
    <lineage>
        <taxon>Bacteria</taxon>
        <taxon>Bacillati</taxon>
        <taxon>Bacillota</taxon>
        <taxon>Clostridia</taxon>
        <taxon>Peptostreptococcales</taxon>
        <taxon>Peptostreptococcaceae</taxon>
        <taxon>Terrisporobacter</taxon>
    </lineage>
</organism>
<dbReference type="AlphaFoldDB" id="A0A0B3W082"/>
<dbReference type="Proteomes" id="UP000031189">
    <property type="component" value="Unassembled WGS sequence"/>
</dbReference>
<evidence type="ECO:0000313" key="2">
    <source>
        <dbReference type="EMBL" id="KHS58448.1"/>
    </source>
</evidence>
<evidence type="ECO:0000313" key="3">
    <source>
        <dbReference type="Proteomes" id="UP000031189"/>
    </source>
</evidence>
<reference evidence="2 3" key="1">
    <citation type="submission" date="2014-12" db="EMBL/GenBank/DDBJ databases">
        <title>Draft genome sequence of Terrisporobacter sp. 08-306576, isolated from the blood culture of a bacteremia patient.</title>
        <authorList>
            <person name="Lund L.C."/>
            <person name="Sydenham T.V."/>
            <person name="Hogh S.V."/>
            <person name="Skov M.N."/>
            <person name="Kemp M."/>
            <person name="Justesen U.S."/>
        </authorList>
    </citation>
    <scope>NUCLEOTIDE SEQUENCE [LARGE SCALE GENOMIC DNA]</scope>
    <source>
        <strain evidence="2 3">08-306576</strain>
    </source>
</reference>
<dbReference type="STRING" id="1577792.QX51_02825"/>
<gene>
    <name evidence="2" type="ORF">QX51_02825</name>
</gene>
<keyword evidence="1" id="KW-0812">Transmembrane</keyword>
<feature type="transmembrane region" description="Helical" evidence="1">
    <location>
        <begin position="54"/>
        <end position="77"/>
    </location>
</feature>
<sequence>MKKIFFYLISLLNIACMLLGFFLKKVNLMSFGFYLHFFDATYVSLDEYKTSKKIVFNTIFHPSCLLVLTVVVIYQTVLG</sequence>
<name>A0A0B3W082_9FIRM</name>
<accession>A0A0B3W082</accession>
<protein>
    <submittedName>
        <fullName evidence="2">Uncharacterized protein</fullName>
    </submittedName>
</protein>
<keyword evidence="1" id="KW-0472">Membrane</keyword>
<proteinExistence type="predicted"/>
<dbReference type="EMBL" id="JWHR01000032">
    <property type="protein sequence ID" value="KHS58448.1"/>
    <property type="molecule type" value="Genomic_DNA"/>
</dbReference>